<reference evidence="1" key="1">
    <citation type="submission" date="2024-09" db="EMBL/GenBank/DDBJ databases">
        <title>Draft Genome Sequences of Neofusicoccum parvum.</title>
        <authorList>
            <person name="Ashida A."/>
            <person name="Camagna M."/>
            <person name="Tanaka A."/>
            <person name="Takemoto D."/>
        </authorList>
    </citation>
    <scope>NUCLEOTIDE SEQUENCE</scope>
    <source>
        <strain evidence="1">PPO83</strain>
    </source>
</reference>
<protein>
    <submittedName>
        <fullName evidence="1">Uncharacterized protein</fullName>
    </submittedName>
</protein>
<accession>A0ACB5SA28</accession>
<keyword evidence="2" id="KW-1185">Reference proteome</keyword>
<dbReference type="Proteomes" id="UP001165186">
    <property type="component" value="Unassembled WGS sequence"/>
</dbReference>
<evidence type="ECO:0000313" key="2">
    <source>
        <dbReference type="Proteomes" id="UP001165186"/>
    </source>
</evidence>
<proteinExistence type="predicted"/>
<dbReference type="EMBL" id="BSXG01000220">
    <property type="protein sequence ID" value="GME32441.1"/>
    <property type="molecule type" value="Genomic_DNA"/>
</dbReference>
<comment type="caution">
    <text evidence="1">The sequence shown here is derived from an EMBL/GenBank/DDBJ whole genome shotgun (WGS) entry which is preliminary data.</text>
</comment>
<sequence>MAPTMTSPLLPSGVAQHGCFIDNEYHGGGGAPWTLHDPKDGTALQELAGASAADVDAAVTAAGRAFSTGPWADAPAAQRARLLHRLADLIDEHAEALARLESLPSGRPISMVLHGDLPRVADVFRYYAGWADKVKGDSYAPEGGFYKIVEHVPLGVCALVTAWNASLHFLAWKAAPALALGNTVVVKPSEKSPLGTLAFGHLARAAGFPPGVFNIVAGDGTAGAALAAHAGVHKISFTGSLATGRRVQLAAAASNLKRVTLELGGKSPAIVFADADLDNAVAWTLRGITTNSGQVCAATSRLIVHEAIADVFVARLRAAFDAIAASLGADPQSPSTTYGPLIDAAQYEAVLGHISAANAKGAAAVTGEKGCYVAPVLVVDPDRESSVYRDEVFGPVLCVETFAAENEALEKANDTHYGLSGAIYTKDISRAIRIWRQVQAGTVCVNCALMAGPQMPNGGFKSSGTGRELGEYALRHYAEPRAVWIKWVLSFVVPSVAYEQRLTILAQHEHVRRDMFHRCLPCLCTKSLSR</sequence>
<organism evidence="1 2">
    <name type="scientific">Neofusicoccum parvum</name>
    <dbReference type="NCBI Taxonomy" id="310453"/>
    <lineage>
        <taxon>Eukaryota</taxon>
        <taxon>Fungi</taxon>
        <taxon>Dikarya</taxon>
        <taxon>Ascomycota</taxon>
        <taxon>Pezizomycotina</taxon>
        <taxon>Dothideomycetes</taxon>
        <taxon>Dothideomycetes incertae sedis</taxon>
        <taxon>Botryosphaeriales</taxon>
        <taxon>Botryosphaeriaceae</taxon>
        <taxon>Neofusicoccum</taxon>
    </lineage>
</organism>
<gene>
    <name evidence="1" type="primary">g3914</name>
    <name evidence="1" type="ORF">NpPPO83_00003914</name>
</gene>
<name>A0ACB5SA28_9PEZI</name>
<evidence type="ECO:0000313" key="1">
    <source>
        <dbReference type="EMBL" id="GME32441.1"/>
    </source>
</evidence>